<feature type="compositionally biased region" description="Basic and acidic residues" evidence="1">
    <location>
        <begin position="223"/>
        <end position="251"/>
    </location>
</feature>
<feature type="region of interest" description="Disordered" evidence="1">
    <location>
        <begin position="384"/>
        <end position="416"/>
    </location>
</feature>
<keyword evidence="3" id="KW-1185">Reference proteome</keyword>
<dbReference type="PANTHER" id="PTHR31286:SF99">
    <property type="entry name" value="DUF4283 DOMAIN-CONTAINING PROTEIN"/>
    <property type="match status" value="1"/>
</dbReference>
<organism evidence="2 3">
    <name type="scientific">Artemisia annua</name>
    <name type="common">Sweet wormwood</name>
    <dbReference type="NCBI Taxonomy" id="35608"/>
    <lineage>
        <taxon>Eukaryota</taxon>
        <taxon>Viridiplantae</taxon>
        <taxon>Streptophyta</taxon>
        <taxon>Embryophyta</taxon>
        <taxon>Tracheophyta</taxon>
        <taxon>Spermatophyta</taxon>
        <taxon>Magnoliopsida</taxon>
        <taxon>eudicotyledons</taxon>
        <taxon>Gunneridae</taxon>
        <taxon>Pentapetalae</taxon>
        <taxon>asterids</taxon>
        <taxon>campanulids</taxon>
        <taxon>Asterales</taxon>
        <taxon>Asteraceae</taxon>
        <taxon>Asteroideae</taxon>
        <taxon>Anthemideae</taxon>
        <taxon>Artemisiinae</taxon>
        <taxon>Artemisia</taxon>
    </lineage>
</organism>
<sequence length="504" mass="55780">MEKDNKVLKEMESDAIKAGNSGEEKLVTEEKMEVCEKGDEANMMNGSGVEKIDDVEVMGFTGSANSQTDEQVHTHNPVIDPNISVKLNGTNVENGNNDNKKYTAKRSYADTITNKLNDEDRKLRLIPTEFDSNGVESGLGRVGYARVLVEVDANKELHEVIEVVYKNGLNVEVGRKNVKVMYDWKPPRCSTCCVFGHNMQSCGKAYNVTKSVDTAGIKKAKSDENKSGVDEEGFMEAKNKRGGKKGLEKNSGKANVQQAKMMYQPKQKDSSVSQEGANKVSAKNIDKGKEVSKKSWKDFVGRVGYARVLVEVDANKELHEVIEVVYKNGLNVEVGRKNVKVMYDWKPPRCSTCCVFGHNMQSCGKAYNVTKSVDTAGIKKAKSDENKSGVDEEGFMEAKNKRGGKKGLEKNSGKANVQQAKMMYQPKQKDSSVSQEGANKVSAKNIDKGKEVSKKSWKDFVGDKGVSSANKYDVLGNYDVNEQGELDEIRNKEIVDEIISQRRV</sequence>
<protein>
    <submittedName>
        <fullName evidence="2">Zinc knuckle CX2CX4HX4C</fullName>
    </submittedName>
</protein>
<reference evidence="2 3" key="1">
    <citation type="journal article" date="2018" name="Mol. Plant">
        <title>The genome of Artemisia annua provides insight into the evolution of Asteraceae family and artemisinin biosynthesis.</title>
        <authorList>
            <person name="Shen Q."/>
            <person name="Zhang L."/>
            <person name="Liao Z."/>
            <person name="Wang S."/>
            <person name="Yan T."/>
            <person name="Shi P."/>
            <person name="Liu M."/>
            <person name="Fu X."/>
            <person name="Pan Q."/>
            <person name="Wang Y."/>
            <person name="Lv Z."/>
            <person name="Lu X."/>
            <person name="Zhang F."/>
            <person name="Jiang W."/>
            <person name="Ma Y."/>
            <person name="Chen M."/>
            <person name="Hao X."/>
            <person name="Li L."/>
            <person name="Tang Y."/>
            <person name="Lv G."/>
            <person name="Zhou Y."/>
            <person name="Sun X."/>
            <person name="Brodelius P.E."/>
            <person name="Rose J.K.C."/>
            <person name="Tang K."/>
        </authorList>
    </citation>
    <scope>NUCLEOTIDE SEQUENCE [LARGE SCALE GENOMIC DNA]</scope>
    <source>
        <strain evidence="3">cv. Huhao1</strain>
        <tissue evidence="2">Leaf</tissue>
    </source>
</reference>
<gene>
    <name evidence="2" type="ORF">CTI12_AA174900</name>
</gene>
<evidence type="ECO:0000313" key="3">
    <source>
        <dbReference type="Proteomes" id="UP000245207"/>
    </source>
</evidence>
<evidence type="ECO:0000256" key="1">
    <source>
        <dbReference type="SAM" id="MobiDB-lite"/>
    </source>
</evidence>
<evidence type="ECO:0000313" key="2">
    <source>
        <dbReference type="EMBL" id="PWA82725.1"/>
    </source>
</evidence>
<accession>A0A2U1PAE3</accession>
<feature type="compositionally biased region" description="Basic and acidic residues" evidence="1">
    <location>
        <begin position="384"/>
        <end position="412"/>
    </location>
</feature>
<name>A0A2U1PAE3_ARTAN</name>
<dbReference type="EMBL" id="PKPP01001438">
    <property type="protein sequence ID" value="PWA82725.1"/>
    <property type="molecule type" value="Genomic_DNA"/>
</dbReference>
<dbReference type="InterPro" id="IPR040256">
    <property type="entry name" value="At4g02000-like"/>
</dbReference>
<feature type="region of interest" description="Disordered" evidence="1">
    <location>
        <begin position="223"/>
        <end position="255"/>
    </location>
</feature>
<dbReference type="AlphaFoldDB" id="A0A2U1PAE3"/>
<dbReference type="Proteomes" id="UP000245207">
    <property type="component" value="Unassembled WGS sequence"/>
</dbReference>
<dbReference type="PANTHER" id="PTHR31286">
    <property type="entry name" value="GLYCINE-RICH CELL WALL STRUCTURAL PROTEIN 1.8-LIKE"/>
    <property type="match status" value="1"/>
</dbReference>
<feature type="compositionally biased region" description="Basic and acidic residues" evidence="1">
    <location>
        <begin position="1"/>
        <end position="15"/>
    </location>
</feature>
<feature type="region of interest" description="Disordered" evidence="1">
    <location>
        <begin position="1"/>
        <end position="24"/>
    </location>
</feature>
<comment type="caution">
    <text evidence="2">The sequence shown here is derived from an EMBL/GenBank/DDBJ whole genome shotgun (WGS) entry which is preliminary data.</text>
</comment>
<proteinExistence type="predicted"/>